<evidence type="ECO:0000256" key="6">
    <source>
        <dbReference type="ARBA" id="ARBA00022833"/>
    </source>
</evidence>
<evidence type="ECO:0000259" key="12">
    <source>
        <dbReference type="SMART" id="SM00872"/>
    </source>
</evidence>
<feature type="chain" id="PRO_5041517648" description="Alpha-mannosidase" evidence="10">
    <location>
        <begin position="21"/>
        <end position="1143"/>
    </location>
</feature>
<dbReference type="FunFam" id="1.20.1270.50:FF:000003">
    <property type="entry name" value="Alpha-mannosidase"/>
    <property type="match status" value="1"/>
</dbReference>
<dbReference type="Gene3D" id="2.60.40.1360">
    <property type="match status" value="1"/>
</dbReference>
<sequence>MIRLTTILLILVVYTNQCDSVSFHDLLKYFSSSKCGYDSCETGKSGYLNIHLIPHTHDDVGWLKTVDQYYYGVNNTIQRAGVQYILDSIVSALAHNPNRKFTYVEMAYFYQWWIVQSKEIKNLVKDLIKSGQLQFALGGWSMADEATVYYTDAIDQLTYGNNLLKQLFGDCGRPLVAWQIDPFGHSRDHSDLFQDAGFDAVYFQRMDFREKLIRKRLKQLEVLWDTTYTTNNITDNGKFYGLFTGMFYDTYCYPPNFEFDASYPDHSIVDKPSIQEYNVDIVVKTFIKYVKNLSNSFKTNHIMILMGCDFTYENAHMNYNNMDKLIKYVNAQQKYGNNVNVLYSTPACYTKAVNEEFNRIGTINRRSGDFFPYASSPLSYWTGYYTSRPALKYYVRQASNLLSMCEQIHLFANHIRNKNNPYDNEVNINHLRQVLHIVQHHDAVTGTSKQHVTNDYALRLYNGTKSCQYLINNSYMKLLPSYQFNQTNQFDVTFCDLLNISLCNTTEDYQSYLHGSKNNHNEDDHNEDGDGIFILLYNTLGWEQSNVWIRFPIYIPINNDHNVDSLLNKFQIIIKDLRNTSKTHQSLPYQLNLINKRTLQIPERKSSLHHENYELLFNPKNILPIGFNIFYFKITHSSTSSSTSSSSTSPSSSTSSSLTSSSSTSPSPSSISSSLTSSSLTSSSSTSSSSSSSTSPSSSSPTLETTTHRSSIIVTDTMKLKLSYNKYNKFIQLIMKHIQSNIKIKLNIELMYYIGETNGQQSSGAYIFLPKYKTYAQRFHSIHGIITRGSLVDEAYIEYSSWASLIVRLYHNGELEVEWTIGPFPSDMIGRETVVRYTIHGDDVQYRDTGEFFTDSSGRRLIKRLRNRRDDWGIPMKYHEEHNITGNYYPIVNRIMIKNILLKWLNKKIPFGLAIYTDRSQGGTSLNDGQLELMLHRQTINDDNLGVNEPLEELGLDNKGLIVRGTHKIRFDELNLIESEDRKTAQEMRRPIIPMFIRSNKQSLADPFNGWSGIMKCLPNNINLLSLTSWPLYVVDKPESKNQILVRFENLHTLDNLKHTHIDASHLFYGITITDVTEMTLTADRLKEEAMSQRLHWPTEPTFQSVTKNYEMNSSSVILKIPPDKIITYILTYKIDDSSYFPD</sequence>
<dbReference type="Gene3D" id="2.60.40.1180">
    <property type="entry name" value="Golgi alpha-mannosidase II"/>
    <property type="match status" value="1"/>
</dbReference>
<keyword evidence="4 10" id="KW-0479">Metal-binding</keyword>
<dbReference type="SUPFAM" id="SSF74650">
    <property type="entry name" value="Galactose mutarotase-like"/>
    <property type="match status" value="1"/>
</dbReference>
<comment type="similarity">
    <text evidence="2 10">Belongs to the glycosyl hydrolase 38 family.</text>
</comment>
<evidence type="ECO:0000313" key="14">
    <source>
        <dbReference type="WBParaSite" id="SRDH1_21280.1"/>
    </source>
</evidence>
<dbReference type="Proteomes" id="UP000050792">
    <property type="component" value="Unassembled WGS sequence"/>
</dbReference>
<dbReference type="CDD" id="cd10810">
    <property type="entry name" value="GH38N_AMII_LAM_like"/>
    <property type="match status" value="1"/>
</dbReference>
<keyword evidence="6 10" id="KW-0862">Zinc</keyword>
<protein>
    <recommendedName>
        <fullName evidence="3 10">Alpha-mannosidase</fullName>
        <ecNumber evidence="10">3.2.1.-</ecNumber>
    </recommendedName>
</protein>
<dbReference type="PANTHER" id="PTHR11607:SF3">
    <property type="entry name" value="LYSOSOMAL ALPHA-MANNOSIDASE"/>
    <property type="match status" value="1"/>
</dbReference>
<evidence type="ECO:0000256" key="3">
    <source>
        <dbReference type="ARBA" id="ARBA00012752"/>
    </source>
</evidence>
<reference evidence="13" key="1">
    <citation type="submission" date="2022-06" db="EMBL/GenBank/DDBJ databases">
        <authorList>
            <person name="Berger JAMES D."/>
            <person name="Berger JAMES D."/>
        </authorList>
    </citation>
    <scope>NUCLEOTIDE SEQUENCE [LARGE SCALE GENOMIC DNA]</scope>
</reference>
<dbReference type="GO" id="GO:0046872">
    <property type="term" value="F:metal ion binding"/>
    <property type="evidence" value="ECO:0007669"/>
    <property type="project" value="UniProtKB-KW"/>
</dbReference>
<dbReference type="FunFam" id="3.20.110.10:FF:000001">
    <property type="entry name" value="Alpha-mannosidase"/>
    <property type="match status" value="1"/>
</dbReference>
<reference evidence="14" key="2">
    <citation type="submission" date="2023-11" db="UniProtKB">
        <authorList>
            <consortium name="WormBaseParasite"/>
        </authorList>
    </citation>
    <scope>IDENTIFICATION</scope>
</reference>
<keyword evidence="10" id="KW-0732">Signal</keyword>
<evidence type="ECO:0000256" key="11">
    <source>
        <dbReference type="SAM" id="MobiDB-lite"/>
    </source>
</evidence>
<dbReference type="InterPro" id="IPR011013">
    <property type="entry name" value="Gal_mutarotase_sf_dom"/>
</dbReference>
<feature type="region of interest" description="Disordered" evidence="11">
    <location>
        <begin position="640"/>
        <end position="706"/>
    </location>
</feature>
<dbReference type="InterPro" id="IPR037094">
    <property type="entry name" value="Glyco_hydro_38_cen_sf"/>
</dbReference>
<dbReference type="InterPro" id="IPR027291">
    <property type="entry name" value="Glyco_hydro_38_N_sf"/>
</dbReference>
<comment type="catalytic activity">
    <reaction evidence="1">
        <text>Hydrolysis of terminal, non-reducing alpha-D-mannose residues in alpha-D-mannosides.</text>
        <dbReference type="EC" id="3.2.1.24"/>
    </reaction>
</comment>
<keyword evidence="5 10" id="KW-0378">Hydrolase</keyword>
<evidence type="ECO:0000256" key="1">
    <source>
        <dbReference type="ARBA" id="ARBA00000365"/>
    </source>
</evidence>
<dbReference type="GO" id="GO:0006013">
    <property type="term" value="P:mannose metabolic process"/>
    <property type="evidence" value="ECO:0007669"/>
    <property type="project" value="InterPro"/>
</dbReference>
<dbReference type="InterPro" id="IPR050843">
    <property type="entry name" value="Glycosyl_Hydrlase_38"/>
</dbReference>
<keyword evidence="13" id="KW-1185">Reference proteome</keyword>
<name>A0AA85ES82_9TREM</name>
<dbReference type="SUPFAM" id="SSF88713">
    <property type="entry name" value="Glycoside hydrolase/deacetylase"/>
    <property type="match status" value="1"/>
</dbReference>
<dbReference type="WBParaSite" id="SRDH1_21280.1">
    <property type="protein sequence ID" value="SRDH1_21280.1"/>
    <property type="gene ID" value="SRDH1_21280"/>
</dbReference>
<dbReference type="GO" id="GO:0030246">
    <property type="term" value="F:carbohydrate binding"/>
    <property type="evidence" value="ECO:0007669"/>
    <property type="project" value="InterPro"/>
</dbReference>
<dbReference type="InterPro" id="IPR013780">
    <property type="entry name" value="Glyco_hydro_b"/>
</dbReference>
<evidence type="ECO:0000256" key="7">
    <source>
        <dbReference type="ARBA" id="ARBA00023157"/>
    </source>
</evidence>
<keyword evidence="8" id="KW-0325">Glycoprotein</keyword>
<dbReference type="Gene3D" id="1.20.1270.50">
    <property type="entry name" value="Glycoside hydrolase family 38, central domain"/>
    <property type="match status" value="2"/>
</dbReference>
<dbReference type="PANTHER" id="PTHR11607">
    <property type="entry name" value="ALPHA-MANNOSIDASE"/>
    <property type="match status" value="1"/>
</dbReference>
<dbReference type="EC" id="3.2.1.-" evidence="10"/>
<dbReference type="InterPro" id="IPR028995">
    <property type="entry name" value="Glyco_hydro_57/38_cen_sf"/>
</dbReference>
<evidence type="ECO:0000313" key="13">
    <source>
        <dbReference type="Proteomes" id="UP000050792"/>
    </source>
</evidence>
<dbReference type="Pfam" id="PF09261">
    <property type="entry name" value="Alpha-mann_mid"/>
    <property type="match status" value="1"/>
</dbReference>
<feature type="domain" description="Glycoside hydrolase family 38 central" evidence="12">
    <location>
        <begin position="379"/>
        <end position="460"/>
    </location>
</feature>
<evidence type="ECO:0000256" key="10">
    <source>
        <dbReference type="RuleBase" id="RU361199"/>
    </source>
</evidence>
<dbReference type="SUPFAM" id="SSF88688">
    <property type="entry name" value="Families 57/38 glycoside transferase middle domain"/>
    <property type="match status" value="1"/>
</dbReference>
<dbReference type="Gene3D" id="2.70.98.30">
    <property type="entry name" value="Golgi alpha-mannosidase II, domain 4"/>
    <property type="match status" value="1"/>
</dbReference>
<comment type="cofactor">
    <cofactor evidence="10">
        <name>Zn(2+)</name>
        <dbReference type="ChEBI" id="CHEBI:29105"/>
    </cofactor>
    <text evidence="10">Binds 1 zinc ion per subunit.</text>
</comment>
<dbReference type="Gene3D" id="3.20.110.10">
    <property type="entry name" value="Glycoside hydrolase 38, N terminal domain"/>
    <property type="match status" value="1"/>
</dbReference>
<dbReference type="AlphaFoldDB" id="A0AA85ES82"/>
<evidence type="ECO:0000256" key="2">
    <source>
        <dbReference type="ARBA" id="ARBA00009792"/>
    </source>
</evidence>
<dbReference type="InterPro" id="IPR000602">
    <property type="entry name" value="Glyco_hydro_38_N"/>
</dbReference>
<dbReference type="GO" id="GO:0004559">
    <property type="term" value="F:alpha-mannosidase activity"/>
    <property type="evidence" value="ECO:0007669"/>
    <property type="project" value="UniProtKB-EC"/>
</dbReference>
<proteinExistence type="inferred from homology"/>
<evidence type="ECO:0000256" key="8">
    <source>
        <dbReference type="ARBA" id="ARBA00023180"/>
    </source>
</evidence>
<dbReference type="InterPro" id="IPR015341">
    <property type="entry name" value="Glyco_hydro_38_cen"/>
</dbReference>
<accession>A0AA85ES82</accession>
<evidence type="ECO:0000256" key="9">
    <source>
        <dbReference type="ARBA" id="ARBA00023295"/>
    </source>
</evidence>
<organism evidence="13 14">
    <name type="scientific">Schistosoma rodhaini</name>
    <dbReference type="NCBI Taxonomy" id="6188"/>
    <lineage>
        <taxon>Eukaryota</taxon>
        <taxon>Metazoa</taxon>
        <taxon>Spiralia</taxon>
        <taxon>Lophotrochozoa</taxon>
        <taxon>Platyhelminthes</taxon>
        <taxon>Trematoda</taxon>
        <taxon>Digenea</taxon>
        <taxon>Strigeidida</taxon>
        <taxon>Schistosomatoidea</taxon>
        <taxon>Schistosomatidae</taxon>
        <taxon>Schistosoma</taxon>
    </lineage>
</organism>
<dbReference type="SMART" id="SM00872">
    <property type="entry name" value="Alpha-mann_mid"/>
    <property type="match status" value="1"/>
</dbReference>
<evidence type="ECO:0000256" key="4">
    <source>
        <dbReference type="ARBA" id="ARBA00022723"/>
    </source>
</evidence>
<keyword evidence="7" id="KW-1015">Disulfide bond</keyword>
<dbReference type="GO" id="GO:0005764">
    <property type="term" value="C:lysosome"/>
    <property type="evidence" value="ECO:0007669"/>
    <property type="project" value="TreeGrafter"/>
</dbReference>
<dbReference type="Pfam" id="PF01074">
    <property type="entry name" value="Glyco_hydro_38N"/>
    <property type="match status" value="1"/>
</dbReference>
<dbReference type="FunFam" id="1.20.1270.50:FF:000002">
    <property type="entry name" value="Alpha-mannosidase"/>
    <property type="match status" value="1"/>
</dbReference>
<dbReference type="Pfam" id="PF07748">
    <property type="entry name" value="Glyco_hydro_38C"/>
    <property type="match status" value="1"/>
</dbReference>
<feature type="compositionally biased region" description="Low complexity" evidence="11">
    <location>
        <begin position="640"/>
        <end position="705"/>
    </location>
</feature>
<keyword evidence="9 10" id="KW-0326">Glycosidase</keyword>
<evidence type="ECO:0000256" key="5">
    <source>
        <dbReference type="ARBA" id="ARBA00022801"/>
    </source>
</evidence>
<dbReference type="InterPro" id="IPR011330">
    <property type="entry name" value="Glyco_hydro/deAcase_b/a-brl"/>
</dbReference>
<dbReference type="InterPro" id="IPR011682">
    <property type="entry name" value="Glyco_hydro_38_C"/>
</dbReference>
<feature type="signal peptide" evidence="10">
    <location>
        <begin position="1"/>
        <end position="20"/>
    </location>
</feature>